<dbReference type="Proteomes" id="UP000681720">
    <property type="component" value="Unassembled WGS sequence"/>
</dbReference>
<protein>
    <submittedName>
        <fullName evidence="4">Uncharacterized protein</fullName>
    </submittedName>
</protein>
<evidence type="ECO:0000256" key="2">
    <source>
        <dbReference type="SAM" id="MobiDB-lite"/>
    </source>
</evidence>
<name>A0A8S2NDM2_9BILA</name>
<accession>A0A8S2NDM2</accession>
<feature type="coiled-coil region" evidence="1">
    <location>
        <begin position="81"/>
        <end position="140"/>
    </location>
</feature>
<comment type="caution">
    <text evidence="4">The sequence shown here is derived from an EMBL/GenBank/DDBJ whole genome shotgun (WGS) entry which is preliminary data.</text>
</comment>
<feature type="region of interest" description="Disordered" evidence="2">
    <location>
        <begin position="57"/>
        <end position="76"/>
    </location>
</feature>
<feature type="compositionally biased region" description="Polar residues" evidence="2">
    <location>
        <begin position="502"/>
        <end position="512"/>
    </location>
</feature>
<dbReference type="EMBL" id="CAJOBJ010003356">
    <property type="protein sequence ID" value="CAF3962597.1"/>
    <property type="molecule type" value="Genomic_DNA"/>
</dbReference>
<gene>
    <name evidence="4" type="ORF">BYL167_LOCUS13370</name>
    <name evidence="3" type="ORF">GIL414_LOCUS9709</name>
</gene>
<feature type="region of interest" description="Disordered" evidence="2">
    <location>
        <begin position="451"/>
        <end position="526"/>
    </location>
</feature>
<evidence type="ECO:0000313" key="3">
    <source>
        <dbReference type="EMBL" id="CAF3962597.1"/>
    </source>
</evidence>
<proteinExistence type="predicted"/>
<keyword evidence="1" id="KW-0175">Coiled coil</keyword>
<evidence type="ECO:0000313" key="4">
    <source>
        <dbReference type="EMBL" id="CAF3995066.1"/>
    </source>
</evidence>
<organism evidence="4 5">
    <name type="scientific">Rotaria magnacalcarata</name>
    <dbReference type="NCBI Taxonomy" id="392030"/>
    <lineage>
        <taxon>Eukaryota</taxon>
        <taxon>Metazoa</taxon>
        <taxon>Spiralia</taxon>
        <taxon>Gnathifera</taxon>
        <taxon>Rotifera</taxon>
        <taxon>Eurotatoria</taxon>
        <taxon>Bdelloidea</taxon>
        <taxon>Philodinida</taxon>
        <taxon>Philodinidae</taxon>
        <taxon>Rotaria</taxon>
    </lineage>
</organism>
<dbReference type="AlphaFoldDB" id="A0A8S2NDM2"/>
<feature type="compositionally biased region" description="Polar residues" evidence="2">
    <location>
        <begin position="483"/>
        <end position="495"/>
    </location>
</feature>
<feature type="compositionally biased region" description="Polar residues" evidence="2">
    <location>
        <begin position="453"/>
        <end position="463"/>
    </location>
</feature>
<evidence type="ECO:0000256" key="1">
    <source>
        <dbReference type="SAM" id="Coils"/>
    </source>
</evidence>
<evidence type="ECO:0000313" key="5">
    <source>
        <dbReference type="Proteomes" id="UP000681967"/>
    </source>
</evidence>
<dbReference type="Proteomes" id="UP000681967">
    <property type="component" value="Unassembled WGS sequence"/>
</dbReference>
<reference evidence="4" key="1">
    <citation type="submission" date="2021-02" db="EMBL/GenBank/DDBJ databases">
        <authorList>
            <person name="Nowell W R."/>
        </authorList>
    </citation>
    <scope>NUCLEOTIDE SEQUENCE</scope>
</reference>
<feature type="compositionally biased region" description="Basic and acidic residues" evidence="2">
    <location>
        <begin position="57"/>
        <end position="66"/>
    </location>
</feature>
<dbReference type="EMBL" id="CAJOBH010004579">
    <property type="protein sequence ID" value="CAF3995066.1"/>
    <property type="molecule type" value="Genomic_DNA"/>
</dbReference>
<sequence>MNSNTTERLRVEEGLKLKENILQTYRKQIEARRALLDIDSALMDLLHEYTRNESVIEYHESNKENSPRNSKKTPEEINLDNITSENNVQRARAELRVIEQERSKLDKQRKIQLKEFETSKSDARRLLEKVTKKMSSQEQRELLKLLSQNFEYEMKTIELQADIFARDYSIKHKDLQLLRMSQHRSLCDTLIYQQRRLIQDNQILVPSDLEELYQLYSRDIDEGQLIHDLKNHSPRSVTGANGKPPTSTLPFLTQITEEDLTSASTSVTSFHLPNSQGRRTNQPLSTINSHRALSDHDLFTRVNNETKNNDLGQYLTPAANKPAPYSHVNFEQLLKTQLTKGNSMLSLSSESVDVPINTNDATRRKLHATSPSNEPTVEPLTTGLIGPIKNKSKLRKQTQDIAARAAQRRANLHHRELMEDIGSVVSNEPVISKENTASAFGLEITPVKPKKTVTINDPTGSKSRATEFHRTNSFSPEPVASDSFYSTTNNRTTKSQPKKRSTSYGSTGNGRSTMPIANVIVPREHF</sequence>